<proteinExistence type="inferred from homology"/>
<sequence>MLTAEVAIAGAGPAGAIAALVLAQAGRLVCLIDDVQPGTPKVGESLPGAARPLLRDLGLLARVEAGGHSPCYGNLSVWGSPQVIETDFIRDPNGLGWHLDRPKFDQSLRQAALEAGVQRQLARVRSAQWSGQDWSVVLTSGQTLTARWLLDATGRRAAVARQLGARRQRDDDLVAVVTWVPSCAEDRDTRTLVEAVPNGWWYTSRLPGAEHQRVVVFHTEPKIASIVRRHPETWLTYLSHAHHVSGLLQRMLTPEQLSAVVAKSRPFVLTEACGARLNRFWGEGWLAVGDAALSFDPLSSQGIFNGLYTGMLAGQTVDAVLAGQENALQGYTQQLESIRAAYLQHHRVFYQAEERWCDRTFWSQR</sequence>
<dbReference type="Pfam" id="PF01494">
    <property type="entry name" value="FAD_binding_3"/>
    <property type="match status" value="1"/>
</dbReference>
<dbReference type="InterPro" id="IPR050816">
    <property type="entry name" value="Flavin-dep_Halogenase_NPB"/>
</dbReference>
<dbReference type="PANTHER" id="PTHR43747:SF1">
    <property type="entry name" value="SLR1998 PROTEIN"/>
    <property type="match status" value="1"/>
</dbReference>
<name>A0A929A0C4_LEPEC</name>
<comment type="similarity">
    <text evidence="1">Belongs to the flavin-dependent halogenase family. Bacterial tryptophan halogenase subfamily.</text>
</comment>
<feature type="domain" description="FAD-binding" evidence="2">
    <location>
        <begin position="4"/>
        <end position="334"/>
    </location>
</feature>
<dbReference type="Gene3D" id="3.50.50.60">
    <property type="entry name" value="FAD/NAD(P)-binding domain"/>
    <property type="match status" value="1"/>
</dbReference>
<dbReference type="InterPro" id="IPR002938">
    <property type="entry name" value="FAD-bd"/>
</dbReference>
<dbReference type="Gene3D" id="3.30.9.100">
    <property type="match status" value="1"/>
</dbReference>
<dbReference type="AlphaFoldDB" id="A0A929A0C4"/>
<accession>A0A929A0C4</accession>
<dbReference type="SUPFAM" id="SSF51905">
    <property type="entry name" value="FAD/NAD(P)-binding domain"/>
    <property type="match status" value="1"/>
</dbReference>
<protein>
    <submittedName>
        <fullName evidence="3">Tryptophan 7-halogenase</fullName>
    </submittedName>
</protein>
<evidence type="ECO:0000256" key="1">
    <source>
        <dbReference type="ARBA" id="ARBA00038396"/>
    </source>
</evidence>
<evidence type="ECO:0000313" key="3">
    <source>
        <dbReference type="EMBL" id="MBE9070834.1"/>
    </source>
</evidence>
<gene>
    <name evidence="3" type="ORF">IQ260_29800</name>
</gene>
<dbReference type="PRINTS" id="PR00420">
    <property type="entry name" value="RNGMNOXGNASE"/>
</dbReference>
<dbReference type="PANTHER" id="PTHR43747">
    <property type="entry name" value="FAD-BINDING PROTEIN"/>
    <property type="match status" value="1"/>
</dbReference>
<dbReference type="InterPro" id="IPR036188">
    <property type="entry name" value="FAD/NAD-bd_sf"/>
</dbReference>
<dbReference type="RefSeq" id="WP_193996669.1">
    <property type="nucleotide sequence ID" value="NZ_JADEXP010000552.1"/>
</dbReference>
<dbReference type="EMBL" id="JADEXP010000552">
    <property type="protein sequence ID" value="MBE9070834.1"/>
    <property type="molecule type" value="Genomic_DNA"/>
</dbReference>
<keyword evidence="4" id="KW-1185">Reference proteome</keyword>
<evidence type="ECO:0000313" key="4">
    <source>
        <dbReference type="Proteomes" id="UP000615026"/>
    </source>
</evidence>
<evidence type="ECO:0000259" key="2">
    <source>
        <dbReference type="Pfam" id="PF01494"/>
    </source>
</evidence>
<dbReference type="Proteomes" id="UP000615026">
    <property type="component" value="Unassembled WGS sequence"/>
</dbReference>
<reference evidence="3" key="1">
    <citation type="submission" date="2020-10" db="EMBL/GenBank/DDBJ databases">
        <authorList>
            <person name="Castelo-Branco R."/>
            <person name="Eusebio N."/>
            <person name="Adriana R."/>
            <person name="Vieira A."/>
            <person name="Brugerolle De Fraissinette N."/>
            <person name="Rezende De Castro R."/>
            <person name="Schneider M.P."/>
            <person name="Vasconcelos V."/>
            <person name="Leao P.N."/>
        </authorList>
    </citation>
    <scope>NUCLEOTIDE SEQUENCE</scope>
    <source>
        <strain evidence="3">LEGE 11479</strain>
    </source>
</reference>
<dbReference type="GO" id="GO:0071949">
    <property type="term" value="F:FAD binding"/>
    <property type="evidence" value="ECO:0007669"/>
    <property type="project" value="InterPro"/>
</dbReference>
<organism evidence="3 4">
    <name type="scientific">Leptolyngbya cf. ectocarpi LEGE 11479</name>
    <dbReference type="NCBI Taxonomy" id="1828722"/>
    <lineage>
        <taxon>Bacteria</taxon>
        <taxon>Bacillati</taxon>
        <taxon>Cyanobacteriota</taxon>
        <taxon>Cyanophyceae</taxon>
        <taxon>Leptolyngbyales</taxon>
        <taxon>Leptolyngbyaceae</taxon>
        <taxon>Leptolyngbya group</taxon>
        <taxon>Leptolyngbya</taxon>
    </lineage>
</organism>
<comment type="caution">
    <text evidence="3">The sequence shown here is derived from an EMBL/GenBank/DDBJ whole genome shotgun (WGS) entry which is preliminary data.</text>
</comment>